<sequence length="219" mass="23802">MTAQARASASNPPARQKEAKIGNLAGRGFAHHAIHGLREPRDGTVIVVVVVDDRMFLSWNAAAGRKEPHHLPQYIHEDPLAVMCKMNYGICALPEISPFWAIPTMMMKSGGGVFRRRTARQAKAAFSWKESAPLLSICFFWATGANHVLPWLGAKLPWDVAGWGIEGMERPLGRAKATSSPTSFSTNGAPWPVAAPAFLCTHCRWLEGRGEEKGGSSSS</sequence>
<dbReference type="VEuPathDB" id="FungiDB:NCU10621"/>
<gene>
    <name evidence="1" type="ORF">NCU10621</name>
</gene>
<dbReference type="PaxDb" id="5141-EFNCRP00000002828"/>
<accession>A7UW90</accession>
<proteinExistence type="predicted"/>
<keyword evidence="2" id="KW-1185">Reference proteome</keyword>
<dbReference type="InParanoid" id="A7UW90"/>
<dbReference type="GeneID" id="5847685"/>
<dbReference type="AlphaFoldDB" id="A7UW90"/>
<dbReference type="EMBL" id="CM002236">
    <property type="protein sequence ID" value="EDO65287.1"/>
    <property type="molecule type" value="Genomic_DNA"/>
</dbReference>
<name>A7UW90_NEUCR</name>
<dbReference type="Proteomes" id="UP000001805">
    <property type="component" value="Chromosome 1, Linkage Group I"/>
</dbReference>
<evidence type="ECO:0000313" key="2">
    <source>
        <dbReference type="Proteomes" id="UP000001805"/>
    </source>
</evidence>
<evidence type="ECO:0000313" key="1">
    <source>
        <dbReference type="EMBL" id="EDO65287.1"/>
    </source>
</evidence>
<organism evidence="1 2">
    <name type="scientific">Neurospora crassa (strain ATCC 24698 / 74-OR23-1A / CBS 708.71 / DSM 1257 / FGSC 987)</name>
    <dbReference type="NCBI Taxonomy" id="367110"/>
    <lineage>
        <taxon>Eukaryota</taxon>
        <taxon>Fungi</taxon>
        <taxon>Dikarya</taxon>
        <taxon>Ascomycota</taxon>
        <taxon>Pezizomycotina</taxon>
        <taxon>Sordariomycetes</taxon>
        <taxon>Sordariomycetidae</taxon>
        <taxon>Sordariales</taxon>
        <taxon>Sordariaceae</taxon>
        <taxon>Neurospora</taxon>
    </lineage>
</organism>
<dbReference type="RefSeq" id="XP_001728378.1">
    <property type="nucleotide sequence ID" value="XM_001728326.1"/>
</dbReference>
<dbReference type="KEGG" id="ncr:NCU10621"/>
<protein>
    <submittedName>
        <fullName evidence="1">Uncharacterized protein</fullName>
    </submittedName>
</protein>
<reference evidence="1 2" key="1">
    <citation type="journal article" date="2003" name="Nature">
        <title>The genome sequence of the filamentous fungus Neurospora crassa.</title>
        <authorList>
            <person name="Galagan J.E."/>
            <person name="Calvo S.E."/>
            <person name="Borkovich K.A."/>
            <person name="Selker E.U."/>
            <person name="Read N.D."/>
            <person name="Jaffe D."/>
            <person name="FitzHugh W."/>
            <person name="Ma L.J."/>
            <person name="Smirnov S."/>
            <person name="Purcell S."/>
            <person name="Rehman B."/>
            <person name="Elkins T."/>
            <person name="Engels R."/>
            <person name="Wang S."/>
            <person name="Nielsen C.B."/>
            <person name="Butler J."/>
            <person name="Endrizzi M."/>
            <person name="Qui D."/>
            <person name="Ianakiev P."/>
            <person name="Bell-Pedersen D."/>
            <person name="Nelson M.A."/>
            <person name="Werner-Washburne M."/>
            <person name="Selitrennikoff C.P."/>
            <person name="Kinsey J.A."/>
            <person name="Braun E.L."/>
            <person name="Zelter A."/>
            <person name="Schulte U."/>
            <person name="Kothe G.O."/>
            <person name="Jedd G."/>
            <person name="Mewes W."/>
            <person name="Staben C."/>
            <person name="Marcotte E."/>
            <person name="Greenberg D."/>
            <person name="Roy A."/>
            <person name="Foley K."/>
            <person name="Naylor J."/>
            <person name="Stange-Thomann N."/>
            <person name="Barrett R."/>
            <person name="Gnerre S."/>
            <person name="Kamal M."/>
            <person name="Kamvysselis M."/>
            <person name="Mauceli E."/>
            <person name="Bielke C."/>
            <person name="Rudd S."/>
            <person name="Frishman D."/>
            <person name="Krystofova S."/>
            <person name="Rasmussen C."/>
            <person name="Metzenberg R.L."/>
            <person name="Perkins D.D."/>
            <person name="Kroken S."/>
            <person name="Cogoni C."/>
            <person name="Macino G."/>
            <person name="Catcheside D."/>
            <person name="Li W."/>
            <person name="Pratt R.J."/>
            <person name="Osmani S.A."/>
            <person name="DeSouza C.P."/>
            <person name="Glass L."/>
            <person name="Orbach M.J."/>
            <person name="Berglund J.A."/>
            <person name="Voelker R."/>
            <person name="Yarden O."/>
            <person name="Plamann M."/>
            <person name="Seiler S."/>
            <person name="Dunlap J."/>
            <person name="Radford A."/>
            <person name="Aramayo R."/>
            <person name="Natvig D.O."/>
            <person name="Alex L.A."/>
            <person name="Mannhaupt G."/>
            <person name="Ebbole D.J."/>
            <person name="Freitag M."/>
            <person name="Paulsen I."/>
            <person name="Sachs M.S."/>
            <person name="Lander E.S."/>
            <person name="Nusbaum C."/>
            <person name="Birren B."/>
        </authorList>
    </citation>
    <scope>NUCLEOTIDE SEQUENCE [LARGE SCALE GENOMIC DNA]</scope>
    <source>
        <strain evidence="2">ATCC 24698 / 74-OR23-1A / CBS 708.71 / DSM 1257 / FGSC 987</strain>
    </source>
</reference>
<dbReference type="HOGENOM" id="CLU_1261833_0_0_1"/>